<protein>
    <submittedName>
        <fullName evidence="1">Uncharacterized protein</fullName>
    </submittedName>
</protein>
<name>A0AB73I9J6_9BURK</name>
<accession>A0AB73I9J6</accession>
<dbReference type="RefSeq" id="WP_408416801.1">
    <property type="nucleotide sequence ID" value="NZ_JAQQDN010000009.1"/>
</dbReference>
<organism evidence="1 2">
    <name type="scientific">Paraburkholderia caledonica</name>
    <dbReference type="NCBI Taxonomy" id="134536"/>
    <lineage>
        <taxon>Bacteria</taxon>
        <taxon>Pseudomonadati</taxon>
        <taxon>Pseudomonadota</taxon>
        <taxon>Betaproteobacteria</taxon>
        <taxon>Burkholderiales</taxon>
        <taxon>Burkholderiaceae</taxon>
        <taxon>Paraburkholderia</taxon>
    </lineage>
</organism>
<reference evidence="1" key="1">
    <citation type="submission" date="2023-07" db="EMBL/GenBank/DDBJ databases">
        <title>Sorghum-associated microbial communities from plants grown in Nebraska, USA.</title>
        <authorList>
            <person name="Schachtman D."/>
        </authorList>
    </citation>
    <scope>NUCLEOTIDE SEQUENCE</scope>
    <source>
        <strain evidence="1">DS1061</strain>
    </source>
</reference>
<evidence type="ECO:0000313" key="2">
    <source>
        <dbReference type="Proteomes" id="UP001229486"/>
    </source>
</evidence>
<comment type="caution">
    <text evidence="1">The sequence shown here is derived from an EMBL/GenBank/DDBJ whole genome shotgun (WGS) entry which is preliminary data.</text>
</comment>
<sequence>MIHDYDLSVILPRLTGPLREILDAELSAGNVMVEISSGWPMPSVNVWLRNPLGQKYTADFPDLEYAYLGDPRNWLEHYIDAKAGAMVAAKC</sequence>
<evidence type="ECO:0000313" key="1">
    <source>
        <dbReference type="EMBL" id="MDP9646710.1"/>
    </source>
</evidence>
<dbReference type="AlphaFoldDB" id="A0AB73I9J6"/>
<dbReference type="EMBL" id="JAURTK010000002">
    <property type="protein sequence ID" value="MDP9646710.1"/>
    <property type="molecule type" value="Genomic_DNA"/>
</dbReference>
<dbReference type="Proteomes" id="UP001229486">
    <property type="component" value="Unassembled WGS sequence"/>
</dbReference>
<proteinExistence type="predicted"/>
<gene>
    <name evidence="1" type="ORF">J2793_002143</name>
</gene>